<dbReference type="Pfam" id="PF16916">
    <property type="entry name" value="ZT_dimer"/>
    <property type="match status" value="1"/>
</dbReference>
<feature type="transmembrane region" description="Helical" evidence="6">
    <location>
        <begin position="24"/>
        <end position="50"/>
    </location>
</feature>
<evidence type="ECO:0000256" key="1">
    <source>
        <dbReference type="ARBA" id="ARBA00004141"/>
    </source>
</evidence>
<keyword evidence="2" id="KW-0813">Transport</keyword>
<feature type="domain" description="Cation efflux protein transmembrane" evidence="7">
    <location>
        <begin position="23"/>
        <end position="228"/>
    </location>
</feature>
<evidence type="ECO:0000256" key="3">
    <source>
        <dbReference type="ARBA" id="ARBA00022692"/>
    </source>
</evidence>
<organism evidence="9 10">
    <name type="scientific">Candidatus Nitrosocaldus cavascurensis</name>
    <dbReference type="NCBI Taxonomy" id="2058097"/>
    <lineage>
        <taxon>Archaea</taxon>
        <taxon>Nitrososphaerota</taxon>
        <taxon>Nitrososphaeria</taxon>
        <taxon>Candidatus Nitrosocaldales</taxon>
        <taxon>Candidatus Nitrosocaldaceae</taxon>
        <taxon>Candidatus Nitrosocaldus</taxon>
    </lineage>
</organism>
<feature type="domain" description="Cation efflux protein cytoplasmic" evidence="8">
    <location>
        <begin position="236"/>
        <end position="307"/>
    </location>
</feature>
<dbReference type="InterPro" id="IPR002524">
    <property type="entry name" value="Cation_efflux"/>
</dbReference>
<dbReference type="InterPro" id="IPR036837">
    <property type="entry name" value="Cation_efflux_CTD_sf"/>
</dbReference>
<keyword evidence="4 6" id="KW-1133">Transmembrane helix</keyword>
<keyword evidence="3 6" id="KW-0812">Transmembrane</keyword>
<dbReference type="Proteomes" id="UP000236248">
    <property type="component" value="Chromosome NCAV"/>
</dbReference>
<feature type="transmembrane region" description="Helical" evidence="6">
    <location>
        <begin position="56"/>
        <end position="73"/>
    </location>
</feature>
<evidence type="ECO:0000313" key="10">
    <source>
        <dbReference type="Proteomes" id="UP000236248"/>
    </source>
</evidence>
<keyword evidence="10" id="KW-1185">Reference proteome</keyword>
<dbReference type="Pfam" id="PF01545">
    <property type="entry name" value="Cation_efflux"/>
    <property type="match status" value="1"/>
</dbReference>
<comment type="subcellular location">
    <subcellularLocation>
        <location evidence="1">Membrane</location>
        <topology evidence="1">Multi-pass membrane protein</topology>
    </subcellularLocation>
</comment>
<evidence type="ECO:0000256" key="4">
    <source>
        <dbReference type="ARBA" id="ARBA00022989"/>
    </source>
</evidence>
<evidence type="ECO:0000256" key="6">
    <source>
        <dbReference type="SAM" id="Phobius"/>
    </source>
</evidence>
<gene>
    <name evidence="9" type="ORF">NCAV_0397</name>
</gene>
<dbReference type="Gene3D" id="1.20.1510.10">
    <property type="entry name" value="Cation efflux protein transmembrane domain"/>
    <property type="match status" value="1"/>
</dbReference>
<protein>
    <submittedName>
        <fullName evidence="9">Cation diffusion facilitator family transporter</fullName>
    </submittedName>
</protein>
<dbReference type="PANTHER" id="PTHR43840">
    <property type="entry name" value="MITOCHONDRIAL METAL TRANSPORTER 1-RELATED"/>
    <property type="match status" value="1"/>
</dbReference>
<evidence type="ECO:0000313" key="9">
    <source>
        <dbReference type="EMBL" id="SPC33591.1"/>
    </source>
</evidence>
<dbReference type="InterPro" id="IPR027469">
    <property type="entry name" value="Cation_efflux_TMD_sf"/>
</dbReference>
<dbReference type="SUPFAM" id="SSF160240">
    <property type="entry name" value="Cation efflux protein cytoplasmic domain-like"/>
    <property type="match status" value="1"/>
</dbReference>
<feature type="transmembrane region" description="Helical" evidence="6">
    <location>
        <begin position="175"/>
        <end position="197"/>
    </location>
</feature>
<dbReference type="GO" id="GO:0008324">
    <property type="term" value="F:monoatomic cation transmembrane transporter activity"/>
    <property type="evidence" value="ECO:0007669"/>
    <property type="project" value="InterPro"/>
</dbReference>
<dbReference type="GO" id="GO:0016020">
    <property type="term" value="C:membrane"/>
    <property type="evidence" value="ECO:0007669"/>
    <property type="project" value="UniProtKB-SubCell"/>
</dbReference>
<evidence type="ECO:0000259" key="7">
    <source>
        <dbReference type="Pfam" id="PF01545"/>
    </source>
</evidence>
<feature type="transmembrane region" description="Helical" evidence="6">
    <location>
        <begin position="132"/>
        <end position="154"/>
    </location>
</feature>
<dbReference type="Gene3D" id="3.30.70.1350">
    <property type="entry name" value="Cation efflux protein, cytoplasmic domain"/>
    <property type="match status" value="1"/>
</dbReference>
<proteinExistence type="predicted"/>
<dbReference type="SUPFAM" id="SSF161111">
    <property type="entry name" value="Cation efflux protein transmembrane domain-like"/>
    <property type="match status" value="1"/>
</dbReference>
<dbReference type="InterPro" id="IPR058533">
    <property type="entry name" value="Cation_efflux_TM"/>
</dbReference>
<evidence type="ECO:0000256" key="2">
    <source>
        <dbReference type="ARBA" id="ARBA00022448"/>
    </source>
</evidence>
<feature type="transmembrane region" description="Helical" evidence="6">
    <location>
        <begin position="102"/>
        <end position="120"/>
    </location>
</feature>
<dbReference type="KEGG" id="ncv:NCAV_0397"/>
<evidence type="ECO:0000259" key="8">
    <source>
        <dbReference type="Pfam" id="PF16916"/>
    </source>
</evidence>
<reference evidence="10" key="1">
    <citation type="submission" date="2018-01" db="EMBL/GenBank/DDBJ databases">
        <authorList>
            <person name="Kerou L M."/>
        </authorList>
    </citation>
    <scope>NUCLEOTIDE SEQUENCE [LARGE SCALE GENOMIC DNA]</scope>
    <source>
        <strain evidence="10">SCU2</strain>
    </source>
</reference>
<feature type="transmembrane region" description="Helical" evidence="6">
    <location>
        <begin position="203"/>
        <end position="220"/>
    </location>
</feature>
<accession>A0A2K5APL4</accession>
<dbReference type="EMBL" id="LT981265">
    <property type="protein sequence ID" value="SPC33591.1"/>
    <property type="molecule type" value="Genomic_DNA"/>
</dbReference>
<name>A0A2K5APL4_9ARCH</name>
<dbReference type="AlphaFoldDB" id="A0A2K5APL4"/>
<dbReference type="RefSeq" id="WP_103287576.1">
    <property type="nucleotide sequence ID" value="NZ_LT981265.1"/>
</dbReference>
<dbReference type="GeneID" id="41594495"/>
<dbReference type="InterPro" id="IPR050291">
    <property type="entry name" value="CDF_Transporter"/>
</dbReference>
<dbReference type="PANTHER" id="PTHR43840:SF15">
    <property type="entry name" value="MITOCHONDRIAL METAL TRANSPORTER 1-RELATED"/>
    <property type="match status" value="1"/>
</dbReference>
<sequence>MDSDSSGSDDHTVGFDAGRRVSKIAFITLFALGVAEVAIGLISNSVVLIADGIDSFGDSAIILIVLLGLFFATKQNNNSKGSNGSGNDANQPWLGYYKIESFAAFVAAIGMVGMGIVIIVRAVEALINPIEIVHPEIALITLAFAAGISGYRAVQMNRIAGRYKLLSLKAGARNAIKDSMASVIGFFSILVAVYLGFPQADPIGAIIIAAFIFSISYYILKDSSLVLLDIISNPQMVEQVKTLIERSHGVKVSSISLRPMGPFLYADINVVLDGSMTVAEFKRLANSIKKSVRKRFPSIQRLTVIIEQS</sequence>
<dbReference type="NCBIfam" id="TIGR01297">
    <property type="entry name" value="CDF"/>
    <property type="match status" value="1"/>
</dbReference>
<keyword evidence="5 6" id="KW-0472">Membrane</keyword>
<evidence type="ECO:0000256" key="5">
    <source>
        <dbReference type="ARBA" id="ARBA00023136"/>
    </source>
</evidence>
<dbReference type="InterPro" id="IPR027470">
    <property type="entry name" value="Cation_efflux_CTD"/>
</dbReference>